<name>A0A3S9I2C4_9ACTN</name>
<dbReference type="AlphaFoldDB" id="A0A3S9I2C4"/>
<dbReference type="RefSeq" id="WP_126272645.1">
    <property type="nucleotide sequence ID" value="NZ_CP034463.1"/>
</dbReference>
<protein>
    <submittedName>
        <fullName evidence="1">Uncharacterized protein</fullName>
    </submittedName>
</protein>
<dbReference type="KEGG" id="saqu:EJC51_21865"/>
<keyword evidence="2" id="KW-1185">Reference proteome</keyword>
<evidence type="ECO:0000313" key="1">
    <source>
        <dbReference type="EMBL" id="AZP18501.1"/>
    </source>
</evidence>
<dbReference type="Proteomes" id="UP000280197">
    <property type="component" value="Chromosome"/>
</dbReference>
<gene>
    <name evidence="1" type="ORF">EJC51_21865</name>
</gene>
<proteinExistence type="predicted"/>
<reference evidence="1 2" key="1">
    <citation type="submission" date="2018-12" db="EMBL/GenBank/DDBJ databases">
        <authorList>
            <person name="Li K."/>
        </authorList>
    </citation>
    <scope>NUCLEOTIDE SEQUENCE [LARGE SCALE GENOMIC DNA]</scope>
    <source>
        <strain evidence="2">CR22</strain>
    </source>
</reference>
<evidence type="ECO:0000313" key="2">
    <source>
        <dbReference type="Proteomes" id="UP000280197"/>
    </source>
</evidence>
<accession>A0A3S9I2C4</accession>
<organism evidence="1 2">
    <name type="scientific">Streptomyces aquilus</name>
    <dbReference type="NCBI Taxonomy" id="2548456"/>
    <lineage>
        <taxon>Bacteria</taxon>
        <taxon>Bacillati</taxon>
        <taxon>Actinomycetota</taxon>
        <taxon>Actinomycetes</taxon>
        <taxon>Kitasatosporales</taxon>
        <taxon>Streptomycetaceae</taxon>
        <taxon>Streptomyces</taxon>
    </lineage>
</organism>
<dbReference type="EMBL" id="CP034463">
    <property type="protein sequence ID" value="AZP18501.1"/>
    <property type="molecule type" value="Genomic_DNA"/>
</dbReference>
<sequence>MVDTGFVDGMTPYLRASLGAHGERVLDSEGVPVVSGPAEVGRRMLRATHRRGDERGREALAEAVADAVAEPGNEDALGALRQLIRRALSKDPGLESELAALLPHRTASVVVASGERSIAAGGNIGVAITGDGHGPVRP</sequence>